<accession>A0A098VYA3</accession>
<keyword evidence="1" id="KW-0812">Transmembrane</keyword>
<name>A0A098VYA3_9MICR</name>
<dbReference type="RefSeq" id="XP_013239192.1">
    <property type="nucleotide sequence ID" value="XM_013383738.1"/>
</dbReference>
<dbReference type="HOGENOM" id="CLU_948511_0_0_1"/>
<dbReference type="EMBL" id="JMKJ01000043">
    <property type="protein sequence ID" value="KGG52756.1"/>
    <property type="molecule type" value="Genomic_DNA"/>
</dbReference>
<comment type="caution">
    <text evidence="2">The sequence shown here is derived from an EMBL/GenBank/DDBJ whole genome shotgun (WGS) entry which is preliminary data.</text>
</comment>
<keyword evidence="3" id="KW-1185">Reference proteome</keyword>
<dbReference type="VEuPathDB" id="MicrosporidiaDB:DI09_139p70"/>
<sequence length="295" mass="33275">MNNVDLHRRFQSISVAVRKSVLSKPQYSNGNIRAFTSLACKFVHELVTHPDFSHRVVVCEMLVVALLAAFHTALVECSFPDILLVQIILFLILSVLWYFKWRSICRPLANHSKILKICKFLDFLHESVKSNEAVIYPIVFTEPFYPALQFVRIYSNAGGDTLSWIPFDLCSPADLISLNDLLNLSNIDSSVLTQIDHRSKVVKKINGNVMHFCKINAFPLCSKIDILSSKQGGINGKTALVFSRREPRKHVQNAIFGTRYQGISFLCKSIPNLADFFVCFAACEFCLALSKALAR</sequence>
<organism evidence="2 3">
    <name type="scientific">Mitosporidium daphniae</name>
    <dbReference type="NCBI Taxonomy" id="1485682"/>
    <lineage>
        <taxon>Eukaryota</taxon>
        <taxon>Fungi</taxon>
        <taxon>Fungi incertae sedis</taxon>
        <taxon>Microsporidia</taxon>
        <taxon>Mitosporidium</taxon>
    </lineage>
</organism>
<feature type="transmembrane region" description="Helical" evidence="1">
    <location>
        <begin position="52"/>
        <end position="70"/>
    </location>
</feature>
<gene>
    <name evidence="2" type="ORF">DI09_139p70</name>
</gene>
<evidence type="ECO:0000313" key="3">
    <source>
        <dbReference type="Proteomes" id="UP000029725"/>
    </source>
</evidence>
<evidence type="ECO:0000313" key="2">
    <source>
        <dbReference type="EMBL" id="KGG52756.1"/>
    </source>
</evidence>
<feature type="non-terminal residue" evidence="2">
    <location>
        <position position="295"/>
    </location>
</feature>
<reference evidence="2 3" key="1">
    <citation type="submission" date="2014-04" db="EMBL/GenBank/DDBJ databases">
        <title>A new species of microsporidia sheds light on the evolution of extreme parasitism.</title>
        <authorList>
            <person name="Haag K.L."/>
            <person name="James T.Y."/>
            <person name="Larsson R."/>
            <person name="Schaer T.M."/>
            <person name="Refardt D."/>
            <person name="Pombert J.-F."/>
            <person name="Ebert D."/>
        </authorList>
    </citation>
    <scope>NUCLEOTIDE SEQUENCE [LARGE SCALE GENOMIC DNA]</scope>
    <source>
        <strain evidence="2 3">UGP3</strain>
        <tissue evidence="2">Spores</tissue>
    </source>
</reference>
<dbReference type="Proteomes" id="UP000029725">
    <property type="component" value="Unassembled WGS sequence"/>
</dbReference>
<dbReference type="GeneID" id="25258364"/>
<dbReference type="AlphaFoldDB" id="A0A098VYA3"/>
<keyword evidence="1" id="KW-0472">Membrane</keyword>
<feature type="transmembrane region" description="Helical" evidence="1">
    <location>
        <begin position="82"/>
        <end position="99"/>
    </location>
</feature>
<evidence type="ECO:0000256" key="1">
    <source>
        <dbReference type="SAM" id="Phobius"/>
    </source>
</evidence>
<proteinExistence type="predicted"/>
<protein>
    <submittedName>
        <fullName evidence="2">Uncharacterized protein</fullName>
    </submittedName>
</protein>
<keyword evidence="1" id="KW-1133">Transmembrane helix</keyword>